<sequence length="120" mass="13518">MELVSGTMLVSGMTPRKSRMKRGVYVTAQIGRLRIHDWITQPSNFPQRRFTKGDTHPVSHMEGGCPPSKVRGVGKRKLALVRTRSPSVSVFDGFCNGHQNQGYDGILMRLHDLFNCYHSC</sequence>
<keyword evidence="2" id="KW-1185">Reference proteome</keyword>
<reference evidence="1 2" key="1">
    <citation type="submission" date="2021-06" db="EMBL/GenBank/DDBJ databases">
        <title>Caerostris extrusa draft genome.</title>
        <authorList>
            <person name="Kono N."/>
            <person name="Arakawa K."/>
        </authorList>
    </citation>
    <scope>NUCLEOTIDE SEQUENCE [LARGE SCALE GENOMIC DNA]</scope>
</reference>
<organism evidence="1 2">
    <name type="scientific">Caerostris extrusa</name>
    <name type="common">Bark spider</name>
    <name type="synonym">Caerostris bankana</name>
    <dbReference type="NCBI Taxonomy" id="172846"/>
    <lineage>
        <taxon>Eukaryota</taxon>
        <taxon>Metazoa</taxon>
        <taxon>Ecdysozoa</taxon>
        <taxon>Arthropoda</taxon>
        <taxon>Chelicerata</taxon>
        <taxon>Arachnida</taxon>
        <taxon>Araneae</taxon>
        <taxon>Araneomorphae</taxon>
        <taxon>Entelegynae</taxon>
        <taxon>Araneoidea</taxon>
        <taxon>Araneidae</taxon>
        <taxon>Caerostris</taxon>
    </lineage>
</organism>
<accession>A0AAV4VQR2</accession>
<evidence type="ECO:0000313" key="2">
    <source>
        <dbReference type="Proteomes" id="UP001054945"/>
    </source>
</evidence>
<proteinExistence type="predicted"/>
<comment type="caution">
    <text evidence="1">The sequence shown here is derived from an EMBL/GenBank/DDBJ whole genome shotgun (WGS) entry which is preliminary data.</text>
</comment>
<dbReference type="Proteomes" id="UP001054945">
    <property type="component" value="Unassembled WGS sequence"/>
</dbReference>
<gene>
    <name evidence="1" type="ORF">CEXT_138331</name>
</gene>
<evidence type="ECO:0000313" key="1">
    <source>
        <dbReference type="EMBL" id="GIY71838.1"/>
    </source>
</evidence>
<protein>
    <recommendedName>
        <fullName evidence="3">DNA-directed RNA polymerase</fullName>
    </recommendedName>
</protein>
<dbReference type="EMBL" id="BPLR01014867">
    <property type="protein sequence ID" value="GIY71838.1"/>
    <property type="molecule type" value="Genomic_DNA"/>
</dbReference>
<evidence type="ECO:0008006" key="3">
    <source>
        <dbReference type="Google" id="ProtNLM"/>
    </source>
</evidence>
<dbReference type="AlphaFoldDB" id="A0AAV4VQR2"/>
<name>A0AAV4VQR2_CAEEX</name>